<keyword evidence="3" id="KW-1185">Reference proteome</keyword>
<evidence type="ECO:0000313" key="2">
    <source>
        <dbReference type="EMBL" id="KAH9368764.1"/>
    </source>
</evidence>
<dbReference type="EMBL" id="JABSTR010000004">
    <property type="protein sequence ID" value="KAH9368764.1"/>
    <property type="molecule type" value="Genomic_DNA"/>
</dbReference>
<feature type="compositionally biased region" description="Basic and acidic residues" evidence="1">
    <location>
        <begin position="640"/>
        <end position="653"/>
    </location>
</feature>
<feature type="compositionally biased region" description="Polar residues" evidence="1">
    <location>
        <begin position="168"/>
        <end position="180"/>
    </location>
</feature>
<feature type="compositionally biased region" description="Polar residues" evidence="1">
    <location>
        <begin position="116"/>
        <end position="134"/>
    </location>
</feature>
<feature type="compositionally biased region" description="Polar residues" evidence="1">
    <location>
        <begin position="145"/>
        <end position="155"/>
    </location>
</feature>
<feature type="compositionally biased region" description="Basic residues" evidence="1">
    <location>
        <begin position="753"/>
        <end position="765"/>
    </location>
</feature>
<feature type="compositionally biased region" description="Polar residues" evidence="1">
    <location>
        <begin position="410"/>
        <end position="422"/>
    </location>
</feature>
<sequence length="951" mass="100280">MEENIDISPSVSSTTFTESYVSVGPSSNGHNTPQGTAKIPDCAASILCQLTPPSSKGSEDNSKAFVSSTDSLTSDQELPLILSIPEDDGHGSLNSNSNPGLSFPSLSPGDQLEQELGNSSVKTTESTSSLSQFVLTPPTPHVPASNAQVSVTSSLSKKKDSPEGNTYAYVTSESFPASRNHSTDLHAAGNSSGSKQDCHHASRSPQLQSLPPAKLHTETSCHSFASNAPPALPMYTRGLQFSTAPAASTHNQTHHTSLPGFSTAQGFAAPKEPESLPSLNSGKPPPSPCRMVRDSGRCTTPSKSPSAQFSMSINPYMTTTSFPLPRPEQYTACTSAPTPQSNTQSSTNTALSCPPHRGHRVSSPHVPQISYSAESLIQSQASNPKKDLQGGAKEPGFSNHPGFANRLPYQPQTSTPQHSIGHSHQRQLPAASATHLGHLASTSVAGDSRSQALPMSTAVAPQAATVHSSYNSQRSLATTPSPLPRPPLPHRQGRLSHAPLSPSAHTAPAHHGAARIAAVVSQPPHVCRNQLKPEHVPASELPLPQLFPGPPEPQLQLLRHASRRSDDQPCTGQLPAGHITEAVTLRNAGTLAPPPPAVFGNLSQHCVQAPHLVNNLIPGTFATASSPICGAPLAPPLGADHGEKQAGRREKQSMHPPSEAGCPEPEKQQPKSKSKKSKPSNTLHTTVASIPYFPDFRNESHNHHALITLPPPPAPSQKFSHPPSLTSTSTPSSSSSSSTTSWPHPQQQQQQQHQHHTHQALHSKHGGPEADRSASISSAAYNPLFRPQSQQNSINLNLNGSAPSTPHSSAPPFSHHHSPLQRNLQHSTAPTSSAASMPSMAAPSIPAAPPMAPYTNCAVAAPSQHVPNFNLSNIFPDIGSTDQGRAGAGAPPPPPSTHFYSSSRVLHNSFNHILPPPPPPPPTHNNFVHSGHHAPSFSNVIPPLTFPMHEH</sequence>
<feature type="compositionally biased region" description="Low complexity" evidence="1">
    <location>
        <begin position="793"/>
        <end position="813"/>
    </location>
</feature>
<dbReference type="AlphaFoldDB" id="A0A9J6G350"/>
<dbReference type="VEuPathDB" id="VectorBase:HLOH_051483"/>
<feature type="compositionally biased region" description="Polar residues" evidence="1">
    <location>
        <begin position="465"/>
        <end position="479"/>
    </location>
</feature>
<feature type="compositionally biased region" description="Low complexity" evidence="1">
    <location>
        <begin position="91"/>
        <end position="109"/>
    </location>
</feature>
<feature type="region of interest" description="Disordered" evidence="1">
    <location>
        <begin position="793"/>
        <end position="842"/>
    </location>
</feature>
<feature type="region of interest" description="Disordered" evidence="1">
    <location>
        <begin position="703"/>
        <end position="774"/>
    </location>
</feature>
<organism evidence="2 3">
    <name type="scientific">Haemaphysalis longicornis</name>
    <name type="common">Bush tick</name>
    <dbReference type="NCBI Taxonomy" id="44386"/>
    <lineage>
        <taxon>Eukaryota</taxon>
        <taxon>Metazoa</taxon>
        <taxon>Ecdysozoa</taxon>
        <taxon>Arthropoda</taxon>
        <taxon>Chelicerata</taxon>
        <taxon>Arachnida</taxon>
        <taxon>Acari</taxon>
        <taxon>Parasitiformes</taxon>
        <taxon>Ixodida</taxon>
        <taxon>Ixodoidea</taxon>
        <taxon>Ixodidae</taxon>
        <taxon>Haemaphysalinae</taxon>
        <taxon>Haemaphysalis</taxon>
    </lineage>
</organism>
<feature type="region of interest" description="Disordered" evidence="1">
    <location>
        <begin position="329"/>
        <end position="366"/>
    </location>
</feature>
<dbReference type="OMA" id="SATHLGH"/>
<evidence type="ECO:0000256" key="1">
    <source>
        <dbReference type="SAM" id="MobiDB-lite"/>
    </source>
</evidence>
<feature type="region of interest" description="Disordered" evidence="1">
    <location>
        <begin position="874"/>
        <end position="894"/>
    </location>
</feature>
<dbReference type="Proteomes" id="UP000821853">
    <property type="component" value="Chromosome 2"/>
</dbReference>
<feature type="region of interest" description="Disordered" evidence="1">
    <location>
        <begin position="269"/>
        <end position="310"/>
    </location>
</feature>
<gene>
    <name evidence="2" type="ORF">HPB48_012409</name>
</gene>
<accession>A0A9J6G350</accession>
<evidence type="ECO:0000313" key="3">
    <source>
        <dbReference type="Proteomes" id="UP000821853"/>
    </source>
</evidence>
<feature type="region of interest" description="Disordered" evidence="1">
    <location>
        <begin position="380"/>
        <end position="429"/>
    </location>
</feature>
<dbReference type="OrthoDB" id="6498538at2759"/>
<feature type="compositionally biased region" description="Low complexity" evidence="1">
    <location>
        <begin position="334"/>
        <end position="350"/>
    </location>
</feature>
<reference evidence="2 3" key="1">
    <citation type="journal article" date="2020" name="Cell">
        <title>Large-Scale Comparative Analyses of Tick Genomes Elucidate Their Genetic Diversity and Vector Capacities.</title>
        <authorList>
            <consortium name="Tick Genome and Microbiome Consortium (TIGMIC)"/>
            <person name="Jia N."/>
            <person name="Wang J."/>
            <person name="Shi W."/>
            <person name="Du L."/>
            <person name="Sun Y."/>
            <person name="Zhan W."/>
            <person name="Jiang J.F."/>
            <person name="Wang Q."/>
            <person name="Zhang B."/>
            <person name="Ji P."/>
            <person name="Bell-Sakyi L."/>
            <person name="Cui X.M."/>
            <person name="Yuan T.T."/>
            <person name="Jiang B.G."/>
            <person name="Yang W.F."/>
            <person name="Lam T.T."/>
            <person name="Chang Q.C."/>
            <person name="Ding S.J."/>
            <person name="Wang X.J."/>
            <person name="Zhu J.G."/>
            <person name="Ruan X.D."/>
            <person name="Zhao L."/>
            <person name="Wei J.T."/>
            <person name="Ye R.Z."/>
            <person name="Que T.C."/>
            <person name="Du C.H."/>
            <person name="Zhou Y.H."/>
            <person name="Cheng J.X."/>
            <person name="Dai P.F."/>
            <person name="Guo W.B."/>
            <person name="Han X.H."/>
            <person name="Huang E.J."/>
            <person name="Li L.F."/>
            <person name="Wei W."/>
            <person name="Gao Y.C."/>
            <person name="Liu J.Z."/>
            <person name="Shao H.Z."/>
            <person name="Wang X."/>
            <person name="Wang C.C."/>
            <person name="Yang T.C."/>
            <person name="Huo Q.B."/>
            <person name="Li W."/>
            <person name="Chen H.Y."/>
            <person name="Chen S.E."/>
            <person name="Zhou L.G."/>
            <person name="Ni X.B."/>
            <person name="Tian J.H."/>
            <person name="Sheng Y."/>
            <person name="Liu T."/>
            <person name="Pan Y.S."/>
            <person name="Xia L.Y."/>
            <person name="Li J."/>
            <person name="Zhao F."/>
            <person name="Cao W.C."/>
        </authorList>
    </citation>
    <scope>NUCLEOTIDE SEQUENCE [LARGE SCALE GENOMIC DNA]</scope>
    <source>
        <strain evidence="2">HaeL-2018</strain>
    </source>
</reference>
<feature type="compositionally biased region" description="Low complexity" evidence="1">
    <location>
        <begin position="720"/>
        <end position="752"/>
    </location>
</feature>
<feature type="compositionally biased region" description="Low complexity" evidence="1">
    <location>
        <begin position="827"/>
        <end position="842"/>
    </location>
</feature>
<feature type="region of interest" description="Disordered" evidence="1">
    <location>
        <begin position="634"/>
        <end position="684"/>
    </location>
</feature>
<feature type="compositionally biased region" description="Polar residues" evidence="1">
    <location>
        <begin position="64"/>
        <end position="76"/>
    </location>
</feature>
<feature type="compositionally biased region" description="Polar residues" evidence="1">
    <location>
        <begin position="442"/>
        <end position="454"/>
    </location>
</feature>
<protein>
    <submittedName>
        <fullName evidence="2">Uncharacterized protein</fullName>
    </submittedName>
</protein>
<name>A0A9J6G350_HAELO</name>
<feature type="region of interest" description="Disordered" evidence="1">
    <location>
        <begin position="49"/>
        <end position="210"/>
    </location>
</feature>
<feature type="region of interest" description="Disordered" evidence="1">
    <location>
        <begin position="442"/>
        <end position="513"/>
    </location>
</feature>
<proteinExistence type="predicted"/>
<feature type="compositionally biased region" description="Polar residues" evidence="1">
    <location>
        <begin position="297"/>
        <end position="310"/>
    </location>
</feature>
<comment type="caution">
    <text evidence="2">The sequence shown here is derived from an EMBL/GenBank/DDBJ whole genome shotgun (WGS) entry which is preliminary data.</text>
</comment>